<dbReference type="EMBL" id="JADJNC010000060">
    <property type="protein sequence ID" value="MBK7424951.1"/>
    <property type="molecule type" value="Genomic_DNA"/>
</dbReference>
<comment type="caution">
    <text evidence="1">The sequence shown here is derived from an EMBL/GenBank/DDBJ whole genome shotgun (WGS) entry which is preliminary data.</text>
</comment>
<name>A0A9D7I921_9RHOO</name>
<dbReference type="AlphaFoldDB" id="A0A9D7I921"/>
<gene>
    <name evidence="1" type="ORF">IPJ48_18765</name>
</gene>
<proteinExistence type="predicted"/>
<dbReference type="Proteomes" id="UP000886602">
    <property type="component" value="Unassembled WGS sequence"/>
</dbReference>
<sequence length="106" mass="12325">MLYHVTVSFGKDKQYQYKFSQAELAESSPEEARRWFDKEFAEMRCEPSNPMGKVLIIDKILNIARYGGEQRFIDGKAWATQFARYTALALGRDTIRVDVETFNIGY</sequence>
<evidence type="ECO:0000313" key="2">
    <source>
        <dbReference type="Proteomes" id="UP000886602"/>
    </source>
</evidence>
<protein>
    <submittedName>
        <fullName evidence="1">Uncharacterized protein</fullName>
    </submittedName>
</protein>
<evidence type="ECO:0000313" key="1">
    <source>
        <dbReference type="EMBL" id="MBK7424951.1"/>
    </source>
</evidence>
<reference evidence="1" key="1">
    <citation type="submission" date="2020-10" db="EMBL/GenBank/DDBJ databases">
        <title>Connecting structure to function with the recovery of over 1000 high-quality activated sludge metagenome-assembled genomes encoding full-length rRNA genes using long-read sequencing.</title>
        <authorList>
            <person name="Singleton C.M."/>
            <person name="Petriglieri F."/>
            <person name="Kristensen J.M."/>
            <person name="Kirkegaard R.H."/>
            <person name="Michaelsen T.Y."/>
            <person name="Andersen M.H."/>
            <person name="Karst S.M."/>
            <person name="Dueholm M.S."/>
            <person name="Nielsen P.H."/>
            <person name="Albertsen M."/>
        </authorList>
    </citation>
    <scope>NUCLEOTIDE SEQUENCE</scope>
    <source>
        <strain evidence="1">EsbW_18-Q3-R4-48_MAXAC.044</strain>
    </source>
</reference>
<organism evidence="1 2">
    <name type="scientific">Candidatus Propionivibrio dominans</name>
    <dbReference type="NCBI Taxonomy" id="2954373"/>
    <lineage>
        <taxon>Bacteria</taxon>
        <taxon>Pseudomonadati</taxon>
        <taxon>Pseudomonadota</taxon>
        <taxon>Betaproteobacteria</taxon>
        <taxon>Rhodocyclales</taxon>
        <taxon>Rhodocyclaceae</taxon>
        <taxon>Propionivibrio</taxon>
    </lineage>
</organism>
<accession>A0A9D7I921</accession>